<dbReference type="PANTHER" id="PTHR42736">
    <property type="entry name" value="PROTEIN-GLUTAMINE GAMMA-GLUTAMYLTRANSFERASE"/>
    <property type="match status" value="1"/>
</dbReference>
<evidence type="ECO:0000259" key="2">
    <source>
        <dbReference type="SMART" id="SM00460"/>
    </source>
</evidence>
<feature type="transmembrane region" description="Helical" evidence="1">
    <location>
        <begin position="124"/>
        <end position="142"/>
    </location>
</feature>
<dbReference type="SMART" id="SM00460">
    <property type="entry name" value="TGc"/>
    <property type="match status" value="1"/>
</dbReference>
<evidence type="ECO:0000313" key="3">
    <source>
        <dbReference type="EMBL" id="MBD2569745.1"/>
    </source>
</evidence>
<feature type="transmembrane region" description="Helical" evidence="1">
    <location>
        <begin position="75"/>
        <end position="94"/>
    </location>
</feature>
<dbReference type="Gene3D" id="3.10.620.30">
    <property type="match status" value="1"/>
</dbReference>
<feature type="transmembrane region" description="Helical" evidence="1">
    <location>
        <begin position="148"/>
        <end position="165"/>
    </location>
</feature>
<feature type="transmembrane region" description="Helical" evidence="1">
    <location>
        <begin position="52"/>
        <end position="69"/>
    </location>
</feature>
<comment type="caution">
    <text evidence="3">The sequence shown here is derived from an EMBL/GenBank/DDBJ whole genome shotgun (WGS) entry which is preliminary data.</text>
</comment>
<dbReference type="Proteomes" id="UP000640531">
    <property type="component" value="Unassembled WGS sequence"/>
</dbReference>
<dbReference type="InterPro" id="IPR052901">
    <property type="entry name" value="Bact_TGase-like"/>
</dbReference>
<keyword evidence="1" id="KW-1133">Transmembrane helix</keyword>
<dbReference type="SUPFAM" id="SSF54001">
    <property type="entry name" value="Cysteine proteinases"/>
    <property type="match status" value="1"/>
</dbReference>
<keyword evidence="1" id="KW-0472">Membrane</keyword>
<dbReference type="RefSeq" id="WP_190716814.1">
    <property type="nucleotide sequence ID" value="NZ_JACJST010000017.1"/>
</dbReference>
<sequence length="668" mass="76660">MKIPPFLLCAALIFWGLQTGLWIFAIPMAIILEGSRLMQSRWDFSTDDIKRIANLCFIILVTLTVYLIIYNRSFYLVYSLLQWLPLAFFPLVAAQTYSLNDNINFTTLFITFYDAKTGEQSNRFSLNLAYPYFAFCILGASNANTKDIFFYIGMFILSAIALWNVRSPRFSPIIWLCLFLTAGSVGFVGQIGLHQLHNKVEEQVVSWFSDAIGQEINAFKKETSMGEIGVLKQSNDIVFRVSSPTQNNSPSLLREATYNKYQSSLWIALNPEFTPVKPEINNTTWRLENQSKSNSMLTIYGTLNNGKGVLRLADGTFEINDLPVSEMEKNKYGTVKVAGKVNDIAYKIKFNQQFSLDSPPTTDDLQIPKAEKSAIDEIVNKLDIRGKSSQQILQIVDAFLLKNYSYSLQFTSKDNASTPLSTFLLKTRAGHCEYFASATTLLMRALGIPARYAVGYSVHEFSNLEKQYIVRSRHGHAWTMVYIDGNWQAFDTTPSDWTSIEDATVGKWTFISDLWSFLGFTFSSWLRNLRSSNVFKYVWWLLLPFILILVRKLAPQKGVRRVFKKQIFPEINNKYDLINQDSEFYLIENKLNELGFIRQPSESLKNWIERLQQEMPGSHFLEDLSLLIELHYRYRFDPQGIKEPERAGLKSAVQLWLDKYGNPQSGLM</sequence>
<name>A0ABR8FIQ4_9NOST</name>
<dbReference type="InterPro" id="IPR002931">
    <property type="entry name" value="Transglutaminase-like"/>
</dbReference>
<keyword evidence="1" id="KW-0812">Transmembrane</keyword>
<organism evidence="3 4">
    <name type="scientific">Anabaena lutea FACHB-196</name>
    <dbReference type="NCBI Taxonomy" id="2692881"/>
    <lineage>
        <taxon>Bacteria</taxon>
        <taxon>Bacillati</taxon>
        <taxon>Cyanobacteriota</taxon>
        <taxon>Cyanophyceae</taxon>
        <taxon>Nostocales</taxon>
        <taxon>Nostocaceae</taxon>
        <taxon>Anabaena</taxon>
    </lineage>
</organism>
<feature type="domain" description="Transglutaminase-like" evidence="2">
    <location>
        <begin position="424"/>
        <end position="494"/>
    </location>
</feature>
<dbReference type="InterPro" id="IPR038765">
    <property type="entry name" value="Papain-like_cys_pep_sf"/>
</dbReference>
<gene>
    <name evidence="3" type="ORF">H6G59_17960</name>
</gene>
<dbReference type="EMBL" id="JACJST010000017">
    <property type="protein sequence ID" value="MBD2569745.1"/>
    <property type="molecule type" value="Genomic_DNA"/>
</dbReference>
<keyword evidence="4" id="KW-1185">Reference proteome</keyword>
<feature type="transmembrane region" description="Helical" evidence="1">
    <location>
        <begin position="172"/>
        <end position="193"/>
    </location>
</feature>
<accession>A0ABR8FIQ4</accession>
<proteinExistence type="predicted"/>
<feature type="transmembrane region" description="Helical" evidence="1">
    <location>
        <begin position="12"/>
        <end position="32"/>
    </location>
</feature>
<dbReference type="Pfam" id="PF01841">
    <property type="entry name" value="Transglut_core"/>
    <property type="match status" value="1"/>
</dbReference>
<dbReference type="PANTHER" id="PTHR42736:SF1">
    <property type="entry name" value="PROTEIN-GLUTAMINE GAMMA-GLUTAMYLTRANSFERASE"/>
    <property type="match status" value="1"/>
</dbReference>
<evidence type="ECO:0000313" key="4">
    <source>
        <dbReference type="Proteomes" id="UP000640531"/>
    </source>
</evidence>
<reference evidence="3 4" key="1">
    <citation type="journal article" date="2020" name="ISME J.">
        <title>Comparative genomics reveals insights into cyanobacterial evolution and habitat adaptation.</title>
        <authorList>
            <person name="Chen M.Y."/>
            <person name="Teng W.K."/>
            <person name="Zhao L."/>
            <person name="Hu C.X."/>
            <person name="Zhou Y.K."/>
            <person name="Han B.P."/>
            <person name="Song L.R."/>
            <person name="Shu W.S."/>
        </authorList>
    </citation>
    <scope>NUCLEOTIDE SEQUENCE [LARGE SCALE GENOMIC DNA]</scope>
    <source>
        <strain evidence="3 4">FACHB-196</strain>
    </source>
</reference>
<protein>
    <submittedName>
        <fullName evidence="3">Transglutaminase domain-containing protein</fullName>
    </submittedName>
</protein>
<evidence type="ECO:0000256" key="1">
    <source>
        <dbReference type="SAM" id="Phobius"/>
    </source>
</evidence>